<proteinExistence type="predicted"/>
<dbReference type="RefSeq" id="WP_209457923.1">
    <property type="nucleotide sequence ID" value="NZ_JAGGKC010000001.1"/>
</dbReference>
<gene>
    <name evidence="1" type="ORF">J2Z34_000141</name>
</gene>
<organism evidence="1 2">
    <name type="scientific">Youngiibacter multivorans</name>
    <dbReference type="NCBI Taxonomy" id="937251"/>
    <lineage>
        <taxon>Bacteria</taxon>
        <taxon>Bacillati</taxon>
        <taxon>Bacillota</taxon>
        <taxon>Clostridia</taxon>
        <taxon>Eubacteriales</taxon>
        <taxon>Clostridiaceae</taxon>
        <taxon>Youngiibacter</taxon>
    </lineage>
</organism>
<dbReference type="EMBL" id="JAGGKC010000001">
    <property type="protein sequence ID" value="MBP1917678.1"/>
    <property type="molecule type" value="Genomic_DNA"/>
</dbReference>
<dbReference type="Gene3D" id="1.10.1660.10">
    <property type="match status" value="1"/>
</dbReference>
<dbReference type="Pfam" id="PF13591">
    <property type="entry name" value="MerR_2"/>
    <property type="match status" value="1"/>
</dbReference>
<dbReference type="Proteomes" id="UP001519271">
    <property type="component" value="Unassembled WGS sequence"/>
</dbReference>
<accession>A0ABS4FZE7</accession>
<name>A0ABS4FZE7_9CLOT</name>
<reference evidence="1 2" key="1">
    <citation type="submission" date="2021-03" db="EMBL/GenBank/DDBJ databases">
        <title>Genomic Encyclopedia of Type Strains, Phase IV (KMG-IV): sequencing the most valuable type-strain genomes for metagenomic binning, comparative biology and taxonomic classification.</title>
        <authorList>
            <person name="Goeker M."/>
        </authorList>
    </citation>
    <scope>NUCLEOTIDE SEQUENCE [LARGE SCALE GENOMIC DNA]</scope>
    <source>
        <strain evidence="1 2">DSM 6139</strain>
    </source>
</reference>
<protein>
    <submittedName>
        <fullName evidence="1">MerR family transcriptional regulator/heat shock protein HspR</fullName>
    </submittedName>
</protein>
<sequence>MSKFYLQVIRQYCEPENREDRICIDDLPFQPLLLERLAAIGFIEIENRMITIEKVERVQRLLRIRKSLGVNLSGAAIIVELLERMEEMHDEIERQRQE</sequence>
<evidence type="ECO:0000313" key="2">
    <source>
        <dbReference type="Proteomes" id="UP001519271"/>
    </source>
</evidence>
<keyword evidence="2" id="KW-1185">Reference proteome</keyword>
<comment type="caution">
    <text evidence="1">The sequence shown here is derived from an EMBL/GenBank/DDBJ whole genome shotgun (WGS) entry which is preliminary data.</text>
</comment>
<evidence type="ECO:0000313" key="1">
    <source>
        <dbReference type="EMBL" id="MBP1917678.1"/>
    </source>
</evidence>